<reference evidence="2" key="1">
    <citation type="submission" date="2020-06" db="EMBL/GenBank/DDBJ databases">
        <authorList>
            <person name="Li T."/>
            <person name="Hu X."/>
            <person name="Zhang T."/>
            <person name="Song X."/>
            <person name="Zhang H."/>
            <person name="Dai N."/>
            <person name="Sheng W."/>
            <person name="Hou X."/>
            <person name="Wei L."/>
        </authorList>
    </citation>
    <scope>NUCLEOTIDE SEQUENCE</scope>
    <source>
        <strain evidence="2">KEN1</strain>
        <tissue evidence="2">Leaf</tissue>
    </source>
</reference>
<sequence length="109" mass="11799">MPIIRPYRFCLPGEEADSETSGFFCSKEEQQAGPQSSDGAAVIPPTEENVQPSTQTLTDNSGEPPCKPIDKGKALVVYNPFNALMLADDDTDSSERGPKQSSPYSIDRC</sequence>
<feature type="compositionally biased region" description="Polar residues" evidence="1">
    <location>
        <begin position="99"/>
        <end position="109"/>
    </location>
</feature>
<reference evidence="2" key="2">
    <citation type="journal article" date="2024" name="Plant">
        <title>Genomic evolution and insights into agronomic trait innovations of Sesamum species.</title>
        <authorList>
            <person name="Miao H."/>
            <person name="Wang L."/>
            <person name="Qu L."/>
            <person name="Liu H."/>
            <person name="Sun Y."/>
            <person name="Le M."/>
            <person name="Wang Q."/>
            <person name="Wei S."/>
            <person name="Zheng Y."/>
            <person name="Lin W."/>
            <person name="Duan Y."/>
            <person name="Cao H."/>
            <person name="Xiong S."/>
            <person name="Wang X."/>
            <person name="Wei L."/>
            <person name="Li C."/>
            <person name="Ma Q."/>
            <person name="Ju M."/>
            <person name="Zhao R."/>
            <person name="Li G."/>
            <person name="Mu C."/>
            <person name="Tian Q."/>
            <person name="Mei H."/>
            <person name="Zhang T."/>
            <person name="Gao T."/>
            <person name="Zhang H."/>
        </authorList>
    </citation>
    <scope>NUCLEOTIDE SEQUENCE</scope>
    <source>
        <strain evidence="2">KEN1</strain>
    </source>
</reference>
<comment type="caution">
    <text evidence="2">The sequence shown here is derived from an EMBL/GenBank/DDBJ whole genome shotgun (WGS) entry which is preliminary data.</text>
</comment>
<proteinExistence type="predicted"/>
<feature type="region of interest" description="Disordered" evidence="1">
    <location>
        <begin position="86"/>
        <end position="109"/>
    </location>
</feature>
<evidence type="ECO:0000313" key="2">
    <source>
        <dbReference type="EMBL" id="KAL0434245.1"/>
    </source>
</evidence>
<organism evidence="2">
    <name type="scientific">Sesamum latifolium</name>
    <dbReference type="NCBI Taxonomy" id="2727402"/>
    <lineage>
        <taxon>Eukaryota</taxon>
        <taxon>Viridiplantae</taxon>
        <taxon>Streptophyta</taxon>
        <taxon>Embryophyta</taxon>
        <taxon>Tracheophyta</taxon>
        <taxon>Spermatophyta</taxon>
        <taxon>Magnoliopsida</taxon>
        <taxon>eudicotyledons</taxon>
        <taxon>Gunneridae</taxon>
        <taxon>Pentapetalae</taxon>
        <taxon>asterids</taxon>
        <taxon>lamiids</taxon>
        <taxon>Lamiales</taxon>
        <taxon>Pedaliaceae</taxon>
        <taxon>Sesamum</taxon>
    </lineage>
</organism>
<feature type="region of interest" description="Disordered" evidence="1">
    <location>
        <begin position="14"/>
        <end position="69"/>
    </location>
</feature>
<accession>A0AAW2VXI2</accession>
<name>A0AAW2VXI2_9LAMI</name>
<gene>
    <name evidence="2" type="ORF">Slati_2758800</name>
</gene>
<feature type="compositionally biased region" description="Polar residues" evidence="1">
    <location>
        <begin position="48"/>
        <end position="61"/>
    </location>
</feature>
<dbReference type="EMBL" id="JACGWN010000009">
    <property type="protein sequence ID" value="KAL0434245.1"/>
    <property type="molecule type" value="Genomic_DNA"/>
</dbReference>
<evidence type="ECO:0000256" key="1">
    <source>
        <dbReference type="SAM" id="MobiDB-lite"/>
    </source>
</evidence>
<dbReference type="AlphaFoldDB" id="A0AAW2VXI2"/>
<protein>
    <submittedName>
        <fullName evidence="2">Uncharacterized protein</fullName>
    </submittedName>
</protein>